<dbReference type="InterPro" id="IPR004182">
    <property type="entry name" value="GRAM"/>
</dbReference>
<dbReference type="Proteomes" id="UP001208570">
    <property type="component" value="Unassembled WGS sequence"/>
</dbReference>
<feature type="non-terminal residue" evidence="2">
    <location>
        <position position="1"/>
    </location>
</feature>
<dbReference type="InterPro" id="IPR011993">
    <property type="entry name" value="PH-like_dom_sf"/>
</dbReference>
<evidence type="ECO:0000259" key="1">
    <source>
        <dbReference type="SMART" id="SM00568"/>
    </source>
</evidence>
<feature type="domain" description="GRAM" evidence="1">
    <location>
        <begin position="12"/>
        <end position="79"/>
    </location>
</feature>
<comment type="caution">
    <text evidence="2">The sequence shown here is derived from an EMBL/GenBank/DDBJ whole genome shotgun (WGS) entry which is preliminary data.</text>
</comment>
<evidence type="ECO:0000313" key="3">
    <source>
        <dbReference type="Proteomes" id="UP001208570"/>
    </source>
</evidence>
<organism evidence="2 3">
    <name type="scientific">Paralvinella palmiformis</name>
    <dbReference type="NCBI Taxonomy" id="53620"/>
    <lineage>
        <taxon>Eukaryota</taxon>
        <taxon>Metazoa</taxon>
        <taxon>Spiralia</taxon>
        <taxon>Lophotrochozoa</taxon>
        <taxon>Annelida</taxon>
        <taxon>Polychaeta</taxon>
        <taxon>Sedentaria</taxon>
        <taxon>Canalipalpata</taxon>
        <taxon>Terebellida</taxon>
        <taxon>Terebelliformia</taxon>
        <taxon>Alvinellidae</taxon>
        <taxon>Paralvinella</taxon>
    </lineage>
</organism>
<dbReference type="EMBL" id="JAODUP010000292">
    <property type="protein sequence ID" value="KAK2153569.1"/>
    <property type="molecule type" value="Genomic_DNA"/>
</dbReference>
<dbReference type="AlphaFoldDB" id="A0AAD9JIG1"/>
<dbReference type="InterPro" id="IPR051482">
    <property type="entry name" value="Cholesterol_transport"/>
</dbReference>
<dbReference type="GO" id="GO:0005886">
    <property type="term" value="C:plasma membrane"/>
    <property type="evidence" value="ECO:0007669"/>
    <property type="project" value="TreeGrafter"/>
</dbReference>
<name>A0AAD9JIG1_9ANNE</name>
<dbReference type="Gene3D" id="2.30.29.30">
    <property type="entry name" value="Pleckstrin-homology domain (PH domain)/Phosphotyrosine-binding domain (PTB)"/>
    <property type="match status" value="1"/>
</dbReference>
<reference evidence="2" key="1">
    <citation type="journal article" date="2023" name="Mol. Biol. Evol.">
        <title>Third-Generation Sequencing Reveals the Adaptive Role of the Epigenome in Three Deep-Sea Polychaetes.</title>
        <authorList>
            <person name="Perez M."/>
            <person name="Aroh O."/>
            <person name="Sun Y."/>
            <person name="Lan Y."/>
            <person name="Juniper S.K."/>
            <person name="Young C.R."/>
            <person name="Angers B."/>
            <person name="Qian P.Y."/>
        </authorList>
    </citation>
    <scope>NUCLEOTIDE SEQUENCE</scope>
    <source>
        <strain evidence="2">P08H-3</strain>
    </source>
</reference>
<dbReference type="PANTHER" id="PTHR23319:SF4">
    <property type="entry name" value="GRAM DOMAIN CONTAINING 1B, ISOFORM E"/>
    <property type="match status" value="1"/>
</dbReference>
<evidence type="ECO:0000313" key="2">
    <source>
        <dbReference type="EMBL" id="KAK2153569.1"/>
    </source>
</evidence>
<dbReference type="GO" id="GO:0140268">
    <property type="term" value="C:endoplasmic reticulum-plasma membrane contact site"/>
    <property type="evidence" value="ECO:0007669"/>
    <property type="project" value="TreeGrafter"/>
</dbReference>
<keyword evidence="3" id="KW-1185">Reference proteome</keyword>
<protein>
    <recommendedName>
        <fullName evidence="1">GRAM domain-containing protein</fullName>
    </recommendedName>
</protein>
<gene>
    <name evidence="2" type="ORF">LSH36_292g01000</name>
</gene>
<dbReference type="GO" id="GO:0005789">
    <property type="term" value="C:endoplasmic reticulum membrane"/>
    <property type="evidence" value="ECO:0007669"/>
    <property type="project" value="TreeGrafter"/>
</dbReference>
<dbReference type="SMART" id="SM00568">
    <property type="entry name" value="GRAM"/>
    <property type="match status" value="1"/>
</dbReference>
<dbReference type="GO" id="GO:0032934">
    <property type="term" value="F:sterol binding"/>
    <property type="evidence" value="ECO:0007669"/>
    <property type="project" value="TreeGrafter"/>
</dbReference>
<dbReference type="PANTHER" id="PTHR23319">
    <property type="entry name" value="GRAM DOMAIN CONTAINING 1B, ISOFORM E"/>
    <property type="match status" value="1"/>
</dbReference>
<sequence length="106" mass="12495">QVLSPTYKSRSEDFKRIFKDIPSDERLIVDYSCALQKDILIHGRLYITQNSICFYANIFRWETIVSYRRILSTTFRRISMSIYQLELANSDIVICILFGDGQVMDK</sequence>
<accession>A0AAD9JIG1</accession>
<dbReference type="GO" id="GO:0120015">
    <property type="term" value="F:sterol transfer activity"/>
    <property type="evidence" value="ECO:0007669"/>
    <property type="project" value="TreeGrafter"/>
</dbReference>
<proteinExistence type="predicted"/>
<dbReference type="Pfam" id="PF02893">
    <property type="entry name" value="GRAM"/>
    <property type="match status" value="1"/>
</dbReference>
<dbReference type="GO" id="GO:0032366">
    <property type="term" value="P:intracellular sterol transport"/>
    <property type="evidence" value="ECO:0007669"/>
    <property type="project" value="TreeGrafter"/>
</dbReference>